<reference evidence="3 4" key="1">
    <citation type="submission" date="2021-04" db="EMBL/GenBank/DDBJ databases">
        <title>Ruania sp. nov., isolated from sandy soil of mangrove forest.</title>
        <authorList>
            <person name="Ge X."/>
            <person name="Huang R."/>
            <person name="Liu W."/>
        </authorList>
    </citation>
    <scope>NUCLEOTIDE SEQUENCE [LARGE SCALE GENOMIC DNA]</scope>
    <source>
        <strain evidence="3 4">N2-46</strain>
    </source>
</reference>
<gene>
    <name evidence="3" type="ORF">KCQ71_25450</name>
</gene>
<comment type="caution">
    <text evidence="3">The sequence shown here is derived from an EMBL/GenBank/DDBJ whole genome shotgun (WGS) entry which is preliminary data.</text>
</comment>
<sequence length="337" mass="34829">MRQTLRRRLQALAAATALGAVLASCAIPIPEVDADPAPTDPVPVMDESRLERVLTSLEETIAAADEAGDATLLESRVAGAALRVRTAEYALATATASSDAPYVVQPLTGLADVEIISNTESWPHTIMVVTEIPDGANVPLLLTLEQTTPRDPYLLTNWIRLFPAITMPATSIGSIGSPQVPLDAEGLVLPPGQVVAAYADVLTNSASQYAPTFAEDNLRTALAAELTGLSTAVEEAGTVANTVSASADPILTLATDDGGAIVIGSMAMAQVFTKTVEDATLEVGGRLEILAGGDGEIDETLTATYEQMVAFYVPPAAEGAQITVLGGEHVLTAVAKA</sequence>
<dbReference type="EMBL" id="JAGSHT010000029">
    <property type="protein sequence ID" value="MBZ2199514.1"/>
    <property type="molecule type" value="Genomic_DNA"/>
</dbReference>
<keyword evidence="4" id="KW-1185">Reference proteome</keyword>
<feature type="domain" description="DUF8094" evidence="2">
    <location>
        <begin position="42"/>
        <end position="323"/>
    </location>
</feature>
<evidence type="ECO:0000313" key="3">
    <source>
        <dbReference type="EMBL" id="MBZ2199514.1"/>
    </source>
</evidence>
<dbReference type="InterPro" id="IPR058407">
    <property type="entry name" value="DUF8094"/>
</dbReference>
<proteinExistence type="predicted"/>
<organism evidence="3 4">
    <name type="scientific">Occultella gossypii</name>
    <dbReference type="NCBI Taxonomy" id="2800820"/>
    <lineage>
        <taxon>Bacteria</taxon>
        <taxon>Bacillati</taxon>
        <taxon>Actinomycetota</taxon>
        <taxon>Actinomycetes</taxon>
        <taxon>Micrococcales</taxon>
        <taxon>Ruaniaceae</taxon>
        <taxon>Occultella</taxon>
    </lineage>
</organism>
<name>A0ABS7SGN5_9MICO</name>
<dbReference type="PROSITE" id="PS51318">
    <property type="entry name" value="TAT"/>
    <property type="match status" value="1"/>
</dbReference>
<dbReference type="InterPro" id="IPR006311">
    <property type="entry name" value="TAT_signal"/>
</dbReference>
<evidence type="ECO:0000259" key="2">
    <source>
        <dbReference type="Pfam" id="PF26366"/>
    </source>
</evidence>
<dbReference type="Proteomes" id="UP000826651">
    <property type="component" value="Unassembled WGS sequence"/>
</dbReference>
<keyword evidence="1" id="KW-0732">Signal</keyword>
<protein>
    <recommendedName>
        <fullName evidence="2">DUF8094 domain-containing protein</fullName>
    </recommendedName>
</protein>
<feature type="chain" id="PRO_5047449074" description="DUF8094 domain-containing protein" evidence="1">
    <location>
        <begin position="27"/>
        <end position="337"/>
    </location>
</feature>
<dbReference type="Pfam" id="PF26366">
    <property type="entry name" value="DUF8094"/>
    <property type="match status" value="1"/>
</dbReference>
<feature type="signal peptide" evidence="1">
    <location>
        <begin position="1"/>
        <end position="26"/>
    </location>
</feature>
<accession>A0ABS7SGN5</accession>
<dbReference type="RefSeq" id="WP_223411511.1">
    <property type="nucleotide sequence ID" value="NZ_JAGSHT010000029.1"/>
</dbReference>
<evidence type="ECO:0000313" key="4">
    <source>
        <dbReference type="Proteomes" id="UP000826651"/>
    </source>
</evidence>
<dbReference type="PROSITE" id="PS51257">
    <property type="entry name" value="PROKAR_LIPOPROTEIN"/>
    <property type="match status" value="1"/>
</dbReference>
<evidence type="ECO:0000256" key="1">
    <source>
        <dbReference type="SAM" id="SignalP"/>
    </source>
</evidence>